<organism evidence="3 4">
    <name type="scientific">Aspergillus niger</name>
    <dbReference type="NCBI Taxonomy" id="5061"/>
    <lineage>
        <taxon>Eukaryota</taxon>
        <taxon>Fungi</taxon>
        <taxon>Dikarya</taxon>
        <taxon>Ascomycota</taxon>
        <taxon>Pezizomycotina</taxon>
        <taxon>Eurotiomycetes</taxon>
        <taxon>Eurotiomycetidae</taxon>
        <taxon>Eurotiales</taxon>
        <taxon>Aspergillaceae</taxon>
        <taxon>Aspergillus</taxon>
        <taxon>Aspergillus subgen. Circumdati</taxon>
    </lineage>
</organism>
<feature type="chain" id="PRO_5015076485" description="DUF8213 domain-containing protein" evidence="1">
    <location>
        <begin position="20"/>
        <end position="112"/>
    </location>
</feature>
<dbReference type="VEuPathDB" id="FungiDB:M747DRAFT_303787"/>
<accession>A0A254ULC8</accession>
<evidence type="ECO:0000259" key="2">
    <source>
        <dbReference type="Pfam" id="PF26641"/>
    </source>
</evidence>
<name>A0A254ULC8_ASPNG</name>
<dbReference type="Pfam" id="PF26641">
    <property type="entry name" value="DUF8213"/>
    <property type="match status" value="1"/>
</dbReference>
<feature type="signal peptide" evidence="1">
    <location>
        <begin position="1"/>
        <end position="19"/>
    </location>
</feature>
<dbReference type="Proteomes" id="UP000197666">
    <property type="component" value="Unassembled WGS sequence"/>
</dbReference>
<dbReference type="InterPro" id="IPR058526">
    <property type="entry name" value="DUF8213"/>
</dbReference>
<dbReference type="AlphaFoldDB" id="A0A254ULC8"/>
<feature type="domain" description="DUF8213" evidence="2">
    <location>
        <begin position="28"/>
        <end position="70"/>
    </location>
</feature>
<evidence type="ECO:0000313" key="4">
    <source>
        <dbReference type="Proteomes" id="UP000197666"/>
    </source>
</evidence>
<sequence length="112" mass="11456">MISLSTLLLTLTLTLTATAHPSATHQKRSVTCLKVGATATATWTNSADQTCTYVGVVGSNYGENSDGDGDDPNCGAAFKAAEDDYLLGLVDGCSQTNPTNAVVKPTASPVCT</sequence>
<protein>
    <recommendedName>
        <fullName evidence="2">DUF8213 domain-containing protein</fullName>
    </recommendedName>
</protein>
<keyword evidence="1" id="KW-0732">Signal</keyword>
<dbReference type="EMBL" id="NKJJ02000009">
    <property type="protein sequence ID" value="TPR03374.1"/>
    <property type="molecule type" value="Genomic_DNA"/>
</dbReference>
<dbReference type="VEuPathDB" id="FungiDB:ASPNIDRAFT2_1134308"/>
<reference evidence="4" key="1">
    <citation type="submission" date="2018-10" db="EMBL/GenBank/DDBJ databases">
        <title>FDA dAtabase for Regulatory Grade micrObial Sequences (FDA-ARGOS): Supporting development and validation of Infectious Disease Dx tests.</title>
        <authorList>
            <person name="Kerrigan L."/>
            <person name="Tallon L."/>
            <person name="Sadzewicz L."/>
            <person name="Sengamalay N."/>
            <person name="Ott S."/>
            <person name="Godinez A."/>
            <person name="Nagaraj S."/>
            <person name="Vavikolanu K."/>
            <person name="Nadendla S."/>
            <person name="George J."/>
            <person name="Sichtig H."/>
        </authorList>
    </citation>
    <scope>NUCLEOTIDE SEQUENCE [LARGE SCALE GENOMIC DNA]</scope>
    <source>
        <strain evidence="4">FDAARGOS_311</strain>
    </source>
</reference>
<dbReference type="VEuPathDB" id="FungiDB:An15g07480"/>
<proteinExistence type="predicted"/>
<dbReference type="VEuPathDB" id="FungiDB:ATCC64974_27020"/>
<comment type="caution">
    <text evidence="3">The sequence shown here is derived from an EMBL/GenBank/DDBJ whole genome shotgun (WGS) entry which is preliminary data.</text>
</comment>
<gene>
    <name evidence="3" type="ORF">CAN33_0014625</name>
</gene>
<evidence type="ECO:0000313" key="3">
    <source>
        <dbReference type="EMBL" id="TPR03374.1"/>
    </source>
</evidence>
<evidence type="ECO:0000256" key="1">
    <source>
        <dbReference type="SAM" id="SignalP"/>
    </source>
</evidence>